<dbReference type="PROSITE" id="PS50076">
    <property type="entry name" value="DNAJ_2"/>
    <property type="match status" value="1"/>
</dbReference>
<sequence>MDSLFKFILRLLEIFFYVLIFDLIFGGIRRLRGGRNRNRDNTQSRYSDEDFVGGADYDSSNSYSDFYQDKSQVDQAFEALGMPRESSLKEVKKRYIELAKKYHPDKNPNNLEAQAEMTKINNAYDTIVDYFNRRK</sequence>
<dbReference type="OrthoDB" id="9779889at2"/>
<dbReference type="InterPro" id="IPR050817">
    <property type="entry name" value="DjlA_DnaK_co-chaperone"/>
</dbReference>
<accession>A0A2K9LV68</accession>
<dbReference type="Gene3D" id="1.10.287.110">
    <property type="entry name" value="DnaJ domain"/>
    <property type="match status" value="1"/>
</dbReference>
<organism evidence="3 4">
    <name type="scientific">Spiroplasma monobiae MQ-1</name>
    <dbReference type="NCBI Taxonomy" id="1336748"/>
    <lineage>
        <taxon>Bacteria</taxon>
        <taxon>Bacillati</taxon>
        <taxon>Mycoplasmatota</taxon>
        <taxon>Mollicutes</taxon>
        <taxon>Entomoplasmatales</taxon>
        <taxon>Spiroplasmataceae</taxon>
        <taxon>Spiroplasma</taxon>
    </lineage>
</organism>
<dbReference type="InterPro" id="IPR001623">
    <property type="entry name" value="DnaJ_domain"/>
</dbReference>
<dbReference type="CDD" id="cd06257">
    <property type="entry name" value="DnaJ"/>
    <property type="match status" value="1"/>
</dbReference>
<evidence type="ECO:0000313" key="4">
    <source>
        <dbReference type="Proteomes" id="UP000234790"/>
    </source>
</evidence>
<reference evidence="3 4" key="1">
    <citation type="submission" date="2017-12" db="EMBL/GenBank/DDBJ databases">
        <title>Complete genome sequence of Spiroplasma monobiae MQ-1 (ATCC 33825).</title>
        <authorList>
            <person name="Tsai Y.-M."/>
            <person name="Lo W.-S."/>
            <person name="Wu P.-S."/>
            <person name="Cho S.-T."/>
            <person name="Kuo C.-H."/>
        </authorList>
    </citation>
    <scope>NUCLEOTIDE SEQUENCE [LARGE SCALE GENOMIC DNA]</scope>
    <source>
        <strain evidence="3 4">MQ-1</strain>
    </source>
</reference>
<feature type="transmembrane region" description="Helical" evidence="1">
    <location>
        <begin position="7"/>
        <end position="28"/>
    </location>
</feature>
<dbReference type="SUPFAM" id="SSF46565">
    <property type="entry name" value="Chaperone J-domain"/>
    <property type="match status" value="1"/>
</dbReference>
<dbReference type="Pfam" id="PF00226">
    <property type="entry name" value="DnaJ"/>
    <property type="match status" value="1"/>
</dbReference>
<proteinExistence type="predicted"/>
<dbReference type="PRINTS" id="PR00625">
    <property type="entry name" value="JDOMAIN"/>
</dbReference>
<dbReference type="InterPro" id="IPR036869">
    <property type="entry name" value="J_dom_sf"/>
</dbReference>
<dbReference type="AlphaFoldDB" id="A0A2K9LV68"/>
<keyword evidence="1" id="KW-0812">Transmembrane</keyword>
<dbReference type="PANTHER" id="PTHR24074">
    <property type="entry name" value="CO-CHAPERONE PROTEIN DJLA"/>
    <property type="match status" value="1"/>
</dbReference>
<keyword evidence="4" id="KW-1185">Reference proteome</keyword>
<keyword evidence="1" id="KW-1133">Transmembrane helix</keyword>
<feature type="domain" description="J" evidence="2">
    <location>
        <begin position="75"/>
        <end position="135"/>
    </location>
</feature>
<dbReference type="RefSeq" id="WP_101780977.1">
    <property type="nucleotide sequence ID" value="NZ_CP025543.1"/>
</dbReference>
<evidence type="ECO:0000256" key="1">
    <source>
        <dbReference type="SAM" id="Phobius"/>
    </source>
</evidence>
<evidence type="ECO:0000259" key="2">
    <source>
        <dbReference type="PROSITE" id="PS50076"/>
    </source>
</evidence>
<dbReference type="SMART" id="SM00271">
    <property type="entry name" value="DnaJ"/>
    <property type="match status" value="1"/>
</dbReference>
<keyword evidence="1" id="KW-0472">Membrane</keyword>
<gene>
    <name evidence="3" type="ORF">SMONO_v1c06830</name>
</gene>
<dbReference type="KEGG" id="smoo:SMONO_v1c06830"/>
<name>A0A2K9LV68_SPISQ</name>
<protein>
    <recommendedName>
        <fullName evidence="2">J domain-containing protein</fullName>
    </recommendedName>
</protein>
<dbReference type="EMBL" id="CP025543">
    <property type="protein sequence ID" value="AUM62932.1"/>
    <property type="molecule type" value="Genomic_DNA"/>
</dbReference>
<dbReference type="Proteomes" id="UP000234790">
    <property type="component" value="Chromosome"/>
</dbReference>
<evidence type="ECO:0000313" key="3">
    <source>
        <dbReference type="EMBL" id="AUM62932.1"/>
    </source>
</evidence>